<accession>A0A433X6R7</accession>
<evidence type="ECO:0008006" key="3">
    <source>
        <dbReference type="Google" id="ProtNLM"/>
    </source>
</evidence>
<dbReference type="EMBL" id="RZNX01000005">
    <property type="protein sequence ID" value="RUT29831.1"/>
    <property type="molecule type" value="Genomic_DNA"/>
</dbReference>
<name>A0A433X6R7_9BACL</name>
<proteinExistence type="predicted"/>
<dbReference type="OrthoDB" id="153070at2"/>
<evidence type="ECO:0000313" key="2">
    <source>
        <dbReference type="Proteomes" id="UP000272464"/>
    </source>
</evidence>
<comment type="caution">
    <text evidence="1">The sequence shown here is derived from an EMBL/GenBank/DDBJ whole genome shotgun (WGS) entry which is preliminary data.</text>
</comment>
<dbReference type="Proteomes" id="UP000272464">
    <property type="component" value="Unassembled WGS sequence"/>
</dbReference>
<reference evidence="1 2" key="1">
    <citation type="submission" date="2018-12" db="EMBL/GenBank/DDBJ databases">
        <authorList>
            <person name="Sun L."/>
            <person name="Chen Z."/>
        </authorList>
    </citation>
    <scope>NUCLEOTIDE SEQUENCE [LARGE SCALE GENOMIC DNA]</scope>
    <source>
        <strain evidence="1 2">3-5-3</strain>
    </source>
</reference>
<dbReference type="RefSeq" id="WP_127199775.1">
    <property type="nucleotide sequence ID" value="NZ_RZNX01000005.1"/>
</dbReference>
<dbReference type="InterPro" id="IPR036457">
    <property type="entry name" value="PPM-type-like_dom_sf"/>
</dbReference>
<keyword evidence="2" id="KW-1185">Reference proteome</keyword>
<sequence>MRNKFTRTLPSSFEWTSHQNEVYPLAEKLTSRFTCRYTYSPSDETLESGEASQDYLAVAIEGYSCRFVICDGVSLSYRGDFAARFLGSRIFGWLGQPRELTKEGFEQFLYELVPEASEAADKLEIPSDVPLLLREVLEEKRSRGAESMYLCGRIELPEAGRSRGSLWLAWQGDCRLRRWVDNREVTIEPGSFVTKERWSGRQGFIGGSPHVYTKEFLKADENHRLMIYTDGFKRLDGCIEPSAINVILNQVLIKQAGKAHLEDDASWLELAWTT</sequence>
<dbReference type="AlphaFoldDB" id="A0A433X6R7"/>
<evidence type="ECO:0000313" key="1">
    <source>
        <dbReference type="EMBL" id="RUT29831.1"/>
    </source>
</evidence>
<dbReference type="Gene3D" id="3.60.40.10">
    <property type="entry name" value="PPM-type phosphatase domain"/>
    <property type="match status" value="1"/>
</dbReference>
<dbReference type="SUPFAM" id="SSF81606">
    <property type="entry name" value="PP2C-like"/>
    <property type="match status" value="1"/>
</dbReference>
<gene>
    <name evidence="1" type="ORF">EJP77_13495</name>
</gene>
<organism evidence="1 2">
    <name type="scientific">Paenibacillus zeisoli</name>
    <dbReference type="NCBI Taxonomy" id="2496267"/>
    <lineage>
        <taxon>Bacteria</taxon>
        <taxon>Bacillati</taxon>
        <taxon>Bacillota</taxon>
        <taxon>Bacilli</taxon>
        <taxon>Bacillales</taxon>
        <taxon>Paenibacillaceae</taxon>
        <taxon>Paenibacillus</taxon>
    </lineage>
</organism>
<protein>
    <recommendedName>
        <fullName evidence="3">PPM-type phosphatase domain-containing protein</fullName>
    </recommendedName>
</protein>